<feature type="compositionally biased region" description="Polar residues" evidence="1">
    <location>
        <begin position="155"/>
        <end position="169"/>
    </location>
</feature>
<dbReference type="EMBL" id="LS480641">
    <property type="protein sequence ID" value="SPT20534.1"/>
    <property type="molecule type" value="Genomic_DNA"/>
</dbReference>
<name>A0A7H4LPJ5_WHEAT</name>
<sequence>MCTYSGEMDDALRHSPDGLPDDVVEATTKSLLKEGTVTSNAFDLLPFCKKNPTPAPNDNFWKVKYDHEAAKKARAAKRAERKAAKTGTSKKRKPNASDMLRLEDSDYDEEEEDTGNSQPVEEELYESRRQTQTSKDAELSSGLPDVTRKRRNEDTSPSSGESMQSNTPAFKTAPGVQVKPRKKSKKDKSAQDPVVTEPALGTAAPDASAHELLPQLSHDVPVTSSDPPAEQAINDSDNPEAPSLAKADDPEVEILKTQFVEPARPTVLAKFSAKEELLEHRKAKLDNTDYSHLSIGEIVSGYINQVHSSRDLEIDMVK</sequence>
<feature type="region of interest" description="Disordered" evidence="1">
    <location>
        <begin position="69"/>
        <end position="250"/>
    </location>
</feature>
<protein>
    <submittedName>
        <fullName evidence="2">Uncharacterized protein</fullName>
    </submittedName>
</protein>
<feature type="region of interest" description="Disordered" evidence="1">
    <location>
        <begin position="1"/>
        <end position="22"/>
    </location>
</feature>
<evidence type="ECO:0000313" key="3">
    <source>
        <dbReference type="Proteomes" id="UP000280104"/>
    </source>
</evidence>
<proteinExistence type="predicted"/>
<reference evidence="2 3" key="1">
    <citation type="submission" date="2018-05" db="EMBL/GenBank/DDBJ databases">
        <authorList>
            <person name="Thind KAUR A."/>
        </authorList>
    </citation>
    <scope>NUCLEOTIDE SEQUENCE [LARGE SCALE GENOMIC DNA]</scope>
</reference>
<evidence type="ECO:0000313" key="2">
    <source>
        <dbReference type="EMBL" id="SPT20534.1"/>
    </source>
</evidence>
<feature type="compositionally biased region" description="Acidic residues" evidence="1">
    <location>
        <begin position="105"/>
        <end position="124"/>
    </location>
</feature>
<evidence type="ECO:0000256" key="1">
    <source>
        <dbReference type="SAM" id="MobiDB-lite"/>
    </source>
</evidence>
<gene>
    <name evidence="2" type="ORF">CAMPLR22A2D_LOCUS5167</name>
</gene>
<accession>A0A7H4LPJ5</accession>
<dbReference type="AlphaFoldDB" id="A0A7H4LPJ5"/>
<feature type="compositionally biased region" description="Basic and acidic residues" evidence="1">
    <location>
        <begin position="69"/>
        <end position="83"/>
    </location>
</feature>
<dbReference type="Proteomes" id="UP000280104">
    <property type="component" value="Chromosome II"/>
</dbReference>
<organism evidence="2 3">
    <name type="scientific">Triticum aestivum</name>
    <name type="common">Wheat</name>
    <dbReference type="NCBI Taxonomy" id="4565"/>
    <lineage>
        <taxon>Eukaryota</taxon>
        <taxon>Viridiplantae</taxon>
        <taxon>Streptophyta</taxon>
        <taxon>Embryophyta</taxon>
        <taxon>Tracheophyta</taxon>
        <taxon>Spermatophyta</taxon>
        <taxon>Magnoliopsida</taxon>
        <taxon>Liliopsida</taxon>
        <taxon>Poales</taxon>
        <taxon>Poaceae</taxon>
        <taxon>BOP clade</taxon>
        <taxon>Pooideae</taxon>
        <taxon>Triticodae</taxon>
        <taxon>Triticeae</taxon>
        <taxon>Triticinae</taxon>
        <taxon>Triticum</taxon>
    </lineage>
</organism>